<dbReference type="InterPro" id="IPR037443">
    <property type="entry name" value="LURAP1"/>
</dbReference>
<feature type="compositionally biased region" description="Low complexity" evidence="1">
    <location>
        <begin position="125"/>
        <end position="137"/>
    </location>
</feature>
<proteinExistence type="predicted"/>
<organism evidence="2 3">
    <name type="scientific">Austrofundulus limnaeus</name>
    <name type="common">Annual killifish</name>
    <dbReference type="NCBI Taxonomy" id="52670"/>
    <lineage>
        <taxon>Eukaryota</taxon>
        <taxon>Metazoa</taxon>
        <taxon>Chordata</taxon>
        <taxon>Craniata</taxon>
        <taxon>Vertebrata</taxon>
        <taxon>Euteleostomi</taxon>
        <taxon>Actinopterygii</taxon>
        <taxon>Neopterygii</taxon>
        <taxon>Teleostei</taxon>
        <taxon>Neoteleostei</taxon>
        <taxon>Acanthomorphata</taxon>
        <taxon>Ovalentaria</taxon>
        <taxon>Atherinomorphae</taxon>
        <taxon>Cyprinodontiformes</taxon>
        <taxon>Rivulidae</taxon>
        <taxon>Austrofundulus</taxon>
    </lineage>
</organism>
<dbReference type="Proteomes" id="UP000192220">
    <property type="component" value="Unplaced"/>
</dbReference>
<accession>A0A2I4BNH5</accession>
<protein>
    <submittedName>
        <fullName evidence="3">Leucine rich adaptor protein 1</fullName>
    </submittedName>
</protein>
<evidence type="ECO:0000313" key="2">
    <source>
        <dbReference type="Proteomes" id="UP000192220"/>
    </source>
</evidence>
<evidence type="ECO:0000256" key="1">
    <source>
        <dbReference type="SAM" id="MobiDB-lite"/>
    </source>
</evidence>
<dbReference type="GO" id="GO:0043123">
    <property type="term" value="P:positive regulation of canonical NF-kappaB signal transduction"/>
    <property type="evidence" value="ECO:0007669"/>
    <property type="project" value="InterPro"/>
</dbReference>
<dbReference type="PANTHER" id="PTHR33767">
    <property type="entry name" value="LEUCINE RICH ADAPTOR PROTEIN 1-LIKE"/>
    <property type="match status" value="1"/>
</dbReference>
<feature type="compositionally biased region" description="Basic and acidic residues" evidence="1">
    <location>
        <begin position="248"/>
        <end position="261"/>
    </location>
</feature>
<sequence length="289" mass="32107">MAEEILNFPFPDLYELENKIGRKTPESLLTWMKDATGCEDTRSSDGSFHFSSSLSEKLSELKQEMTRLRSADVRILRQLVAVHEGIEAMHWLMEERGGMIGLLEEDDEELGLCMSPYRDSPSPSPSLSPASPESLSETISENPVDKTSANSYNSSLFESLEAGPSSLCSFSCETSGSVHDPQVEPVTDAVIPISDEVAESLKRMPDPARLRNIKSGAETIKRALLRCSKLRRQTKAEKTRLTPVLGRKNTEESFDSTEKDQSSACGTDPSLTYNSQWSWMQSKDDVTNL</sequence>
<feature type="compositionally biased region" description="Polar residues" evidence="1">
    <location>
        <begin position="138"/>
        <end position="147"/>
    </location>
</feature>
<feature type="region of interest" description="Disordered" evidence="1">
    <location>
        <begin position="236"/>
        <end position="269"/>
    </location>
</feature>
<keyword evidence="2" id="KW-1185">Reference proteome</keyword>
<dbReference type="Pfam" id="PF14854">
    <property type="entry name" value="LURAP"/>
    <property type="match status" value="1"/>
</dbReference>
<reference evidence="3" key="1">
    <citation type="submission" date="2025-08" db="UniProtKB">
        <authorList>
            <consortium name="RefSeq"/>
        </authorList>
    </citation>
    <scope>IDENTIFICATION</scope>
    <source>
        <strain evidence="3">Quisiro</strain>
        <tissue evidence="3">Liver</tissue>
    </source>
</reference>
<dbReference type="OrthoDB" id="8911462at2759"/>
<dbReference type="InParanoid" id="A0A2I4BNH5"/>
<dbReference type="InterPro" id="IPR039499">
    <property type="entry name" value="LURA1/LRA25"/>
</dbReference>
<dbReference type="KEGG" id="alim:106521306"/>
<name>A0A2I4BNH5_AUSLI</name>
<feature type="region of interest" description="Disordered" evidence="1">
    <location>
        <begin position="112"/>
        <end position="147"/>
    </location>
</feature>
<evidence type="ECO:0000313" key="3">
    <source>
        <dbReference type="RefSeq" id="XP_013869279.1"/>
    </source>
</evidence>
<dbReference type="AlphaFoldDB" id="A0A2I4BNH5"/>
<dbReference type="PANTHER" id="PTHR33767:SF3">
    <property type="entry name" value="LEUCINE RICH ADAPTOR PROTEIN 1-LIKE"/>
    <property type="match status" value="1"/>
</dbReference>
<dbReference type="RefSeq" id="XP_013869279.1">
    <property type="nucleotide sequence ID" value="XM_014013825.1"/>
</dbReference>
<gene>
    <name evidence="3" type="primary">LOC106521306</name>
</gene>
<dbReference type="GeneID" id="106521306"/>